<organism evidence="3 4">
    <name type="scientific">Wocania arenilitoris</name>
    <dbReference type="NCBI Taxonomy" id="2044858"/>
    <lineage>
        <taxon>Bacteria</taxon>
        <taxon>Pseudomonadati</taxon>
        <taxon>Bacteroidota</taxon>
        <taxon>Flavobacteriia</taxon>
        <taxon>Flavobacteriales</taxon>
        <taxon>Flavobacteriaceae</taxon>
        <taxon>Wocania</taxon>
    </lineage>
</organism>
<dbReference type="Gene3D" id="3.40.50.2000">
    <property type="entry name" value="Glycogen Phosphorylase B"/>
    <property type="match status" value="2"/>
</dbReference>
<dbReference type="AlphaFoldDB" id="A0AAE3EMD3"/>
<dbReference type="Proteomes" id="UP001199795">
    <property type="component" value="Unassembled WGS sequence"/>
</dbReference>
<keyword evidence="4" id="KW-1185">Reference proteome</keyword>
<keyword evidence="2" id="KW-0808">Transferase</keyword>
<dbReference type="EMBL" id="JAKKDU010000006">
    <property type="protein sequence ID" value="MCF7568033.1"/>
    <property type="molecule type" value="Genomic_DNA"/>
</dbReference>
<evidence type="ECO:0008006" key="5">
    <source>
        <dbReference type="Google" id="ProtNLM"/>
    </source>
</evidence>
<protein>
    <recommendedName>
        <fullName evidence="5">Glycosyltransferase</fullName>
    </recommendedName>
</protein>
<name>A0AAE3EMD3_9FLAO</name>
<sequence length="433" mass="49635">MKHVAIITSGLVGITNASLKLVKKLKDEGYKVTYLCPIDIKEKIEKHKIDYIQLPEINFDFTFLKPKGVIYHFTHLKSQYCNGFKALNFEVYEKTLSDLKPNLVLIDEELHELIFTCIKFNIPVKLISQFFCSRMRYNLPPIRTSIIPKNGLKGSLIGILYAWVFLKMKVFGRAYLNKITLKNSRRSILKKYAKSIGLSRKVLISRNFPSVFIHKYLPILSMTLPELEFPHSKPKNITYIGPMVFENNSENLNLPNTLKAIIDSKTKNNKKLIYCSITTMTETGDTSFVKKVIDAVKDEKKWELIISLGGKLSSNTFNNLSNNVHVFKWVPQFYLLSKIDCSINHGGIHTINECISNKVPMLIYSGKKYDQNGNAARIAYHGLGLMGDKDIDTSDEIHSKINTILKNINFQKEMLTTYTIYKSYDAKKISSYL</sequence>
<accession>A0AAE3EMD3</accession>
<evidence type="ECO:0000313" key="4">
    <source>
        <dbReference type="Proteomes" id="UP001199795"/>
    </source>
</evidence>
<dbReference type="GO" id="GO:0008194">
    <property type="term" value="F:UDP-glycosyltransferase activity"/>
    <property type="evidence" value="ECO:0007669"/>
    <property type="project" value="InterPro"/>
</dbReference>
<dbReference type="PANTHER" id="PTHR48043:SF145">
    <property type="entry name" value="FI06409P-RELATED"/>
    <property type="match status" value="1"/>
</dbReference>
<dbReference type="InterPro" id="IPR050271">
    <property type="entry name" value="UDP-glycosyltransferase"/>
</dbReference>
<dbReference type="SUPFAM" id="SSF53756">
    <property type="entry name" value="UDP-Glycosyltransferase/glycogen phosphorylase"/>
    <property type="match status" value="1"/>
</dbReference>
<dbReference type="InterPro" id="IPR002213">
    <property type="entry name" value="UDP_glucos_trans"/>
</dbReference>
<evidence type="ECO:0000256" key="1">
    <source>
        <dbReference type="ARBA" id="ARBA00022676"/>
    </source>
</evidence>
<dbReference type="PANTHER" id="PTHR48043">
    <property type="entry name" value="EG:EG0003.4 PROTEIN-RELATED"/>
    <property type="match status" value="1"/>
</dbReference>
<dbReference type="CDD" id="cd03784">
    <property type="entry name" value="GT1_Gtf-like"/>
    <property type="match status" value="1"/>
</dbReference>
<proteinExistence type="predicted"/>
<evidence type="ECO:0000313" key="3">
    <source>
        <dbReference type="EMBL" id="MCF7568033.1"/>
    </source>
</evidence>
<dbReference type="Pfam" id="PF00201">
    <property type="entry name" value="UDPGT"/>
    <property type="match status" value="1"/>
</dbReference>
<keyword evidence="1" id="KW-0328">Glycosyltransferase</keyword>
<evidence type="ECO:0000256" key="2">
    <source>
        <dbReference type="ARBA" id="ARBA00022679"/>
    </source>
</evidence>
<reference evidence="3" key="1">
    <citation type="submission" date="2022-01" db="EMBL/GenBank/DDBJ databases">
        <title>Draft genome sequence of Sabulilitoribacter arenilitoris KCTC 52401.</title>
        <authorList>
            <person name="Oh J.-S."/>
        </authorList>
    </citation>
    <scope>NUCLEOTIDE SEQUENCE</scope>
    <source>
        <strain evidence="3">HMF6543</strain>
    </source>
</reference>
<gene>
    <name evidence="3" type="ORF">L3X37_06595</name>
</gene>
<dbReference type="RefSeq" id="WP_237239377.1">
    <property type="nucleotide sequence ID" value="NZ_JAKKDU010000006.1"/>
</dbReference>
<comment type="caution">
    <text evidence="3">The sequence shown here is derived from an EMBL/GenBank/DDBJ whole genome shotgun (WGS) entry which is preliminary data.</text>
</comment>